<protein>
    <submittedName>
        <fullName evidence="2">Uncharacterized protein</fullName>
    </submittedName>
</protein>
<evidence type="ECO:0000313" key="2">
    <source>
        <dbReference type="EMBL" id="PNH02604.1"/>
    </source>
</evidence>
<keyword evidence="3" id="KW-1185">Reference proteome</keyword>
<feature type="region of interest" description="Disordered" evidence="1">
    <location>
        <begin position="20"/>
        <end position="41"/>
    </location>
</feature>
<dbReference type="OrthoDB" id="549098at2759"/>
<name>A0A2J7ZQQ9_9CHLO</name>
<proteinExistence type="predicted"/>
<organism evidence="2 3">
    <name type="scientific">Tetrabaena socialis</name>
    <dbReference type="NCBI Taxonomy" id="47790"/>
    <lineage>
        <taxon>Eukaryota</taxon>
        <taxon>Viridiplantae</taxon>
        <taxon>Chlorophyta</taxon>
        <taxon>core chlorophytes</taxon>
        <taxon>Chlorophyceae</taxon>
        <taxon>CS clade</taxon>
        <taxon>Chlamydomonadales</taxon>
        <taxon>Tetrabaenaceae</taxon>
        <taxon>Tetrabaena</taxon>
    </lineage>
</organism>
<comment type="caution">
    <text evidence="2">The sequence shown here is derived from an EMBL/GenBank/DDBJ whole genome shotgun (WGS) entry which is preliminary data.</text>
</comment>
<dbReference type="EMBL" id="PGGS01000624">
    <property type="protein sequence ID" value="PNH02604.1"/>
    <property type="molecule type" value="Genomic_DNA"/>
</dbReference>
<feature type="region of interest" description="Disordered" evidence="1">
    <location>
        <begin position="61"/>
        <end position="80"/>
    </location>
</feature>
<evidence type="ECO:0000313" key="3">
    <source>
        <dbReference type="Proteomes" id="UP000236333"/>
    </source>
</evidence>
<accession>A0A2J7ZQQ9</accession>
<feature type="compositionally biased region" description="Low complexity" evidence="1">
    <location>
        <begin position="61"/>
        <end position="74"/>
    </location>
</feature>
<reference evidence="2 3" key="1">
    <citation type="journal article" date="2017" name="Mol. Biol. Evol.">
        <title>The 4-celled Tetrabaena socialis nuclear genome reveals the essential components for genetic control of cell number at the origin of multicellularity in the volvocine lineage.</title>
        <authorList>
            <person name="Featherston J."/>
            <person name="Arakaki Y."/>
            <person name="Hanschen E.R."/>
            <person name="Ferris P.J."/>
            <person name="Michod R.E."/>
            <person name="Olson B.J.S.C."/>
            <person name="Nozaki H."/>
            <person name="Durand P.M."/>
        </authorList>
    </citation>
    <scope>NUCLEOTIDE SEQUENCE [LARGE SCALE GENOMIC DNA]</scope>
    <source>
        <strain evidence="2 3">NIES-571</strain>
    </source>
</reference>
<dbReference type="AlphaFoldDB" id="A0A2J7ZQQ9"/>
<dbReference type="Proteomes" id="UP000236333">
    <property type="component" value="Unassembled WGS sequence"/>
</dbReference>
<gene>
    <name evidence="2" type="ORF">TSOC_011406</name>
</gene>
<evidence type="ECO:0000256" key="1">
    <source>
        <dbReference type="SAM" id="MobiDB-lite"/>
    </source>
</evidence>
<sequence>MLRSSGSIAGALASYCARAVQAPKRKNQPAPEAARTAVLTPGSDIPSAARAALADDLAELESSSSLGRTSSRPRPAVGAAATQSAVSFGASVAEGAEGSAETEEREVRAVFDKIIGGLTKSGKKGPARRIVLDAMRVIQEKVRKGGLEGLK</sequence>